<feature type="non-terminal residue" evidence="2">
    <location>
        <position position="1"/>
    </location>
</feature>
<dbReference type="Proteomes" id="UP000799776">
    <property type="component" value="Unassembled WGS sequence"/>
</dbReference>
<dbReference type="AlphaFoldDB" id="A0A9P4HP95"/>
<proteinExistence type="predicted"/>
<dbReference type="EMBL" id="ML978731">
    <property type="protein sequence ID" value="KAF2085360.1"/>
    <property type="molecule type" value="Genomic_DNA"/>
</dbReference>
<dbReference type="PANTHER" id="PTHR42083:SF1">
    <property type="entry name" value="MARVEL DOMAIN-CONTAINING PROTEIN"/>
    <property type="match status" value="1"/>
</dbReference>
<protein>
    <recommendedName>
        <fullName evidence="4">MARVEL domain-containing protein</fullName>
    </recommendedName>
</protein>
<keyword evidence="1" id="KW-0472">Membrane</keyword>
<feature type="transmembrane region" description="Helical" evidence="1">
    <location>
        <begin position="102"/>
        <end position="123"/>
    </location>
</feature>
<dbReference type="PANTHER" id="PTHR42083">
    <property type="entry name" value="MARVEL DOMAIN-CONTAINING PROTEIN"/>
    <property type="match status" value="1"/>
</dbReference>
<evidence type="ECO:0000313" key="3">
    <source>
        <dbReference type="Proteomes" id="UP000799776"/>
    </source>
</evidence>
<evidence type="ECO:0000313" key="2">
    <source>
        <dbReference type="EMBL" id="KAF2085360.1"/>
    </source>
</evidence>
<organism evidence="2 3">
    <name type="scientific">Saccharata proteae CBS 121410</name>
    <dbReference type="NCBI Taxonomy" id="1314787"/>
    <lineage>
        <taxon>Eukaryota</taxon>
        <taxon>Fungi</taxon>
        <taxon>Dikarya</taxon>
        <taxon>Ascomycota</taxon>
        <taxon>Pezizomycotina</taxon>
        <taxon>Dothideomycetes</taxon>
        <taxon>Dothideomycetes incertae sedis</taxon>
        <taxon>Botryosphaeriales</taxon>
        <taxon>Saccharataceae</taxon>
        <taxon>Saccharata</taxon>
    </lineage>
</organism>
<sequence length="124" mass="13883">LRLLQFVLGLTVAGLYGVDLNAARRAHTYADSKWVFAEVIAGLSCVTAAALCIPALFRARWLWTWEWMLFILWVAQFGSFGRVYLGVETGGRSGVQRMKNAVWVDLACLLLWFGTAVLGTAVWW</sequence>
<feature type="transmembrane region" description="Helical" evidence="1">
    <location>
        <begin position="35"/>
        <end position="57"/>
    </location>
</feature>
<feature type="non-terminal residue" evidence="2">
    <location>
        <position position="124"/>
    </location>
</feature>
<keyword evidence="1" id="KW-0812">Transmembrane</keyword>
<keyword evidence="3" id="KW-1185">Reference proteome</keyword>
<accession>A0A9P4HP95</accession>
<feature type="transmembrane region" description="Helical" evidence="1">
    <location>
        <begin position="6"/>
        <end position="23"/>
    </location>
</feature>
<name>A0A9P4HP95_9PEZI</name>
<evidence type="ECO:0000256" key="1">
    <source>
        <dbReference type="SAM" id="Phobius"/>
    </source>
</evidence>
<reference evidence="2" key="1">
    <citation type="journal article" date="2020" name="Stud. Mycol.">
        <title>101 Dothideomycetes genomes: a test case for predicting lifestyles and emergence of pathogens.</title>
        <authorList>
            <person name="Haridas S."/>
            <person name="Albert R."/>
            <person name="Binder M."/>
            <person name="Bloem J."/>
            <person name="Labutti K."/>
            <person name="Salamov A."/>
            <person name="Andreopoulos B."/>
            <person name="Baker S."/>
            <person name="Barry K."/>
            <person name="Bills G."/>
            <person name="Bluhm B."/>
            <person name="Cannon C."/>
            <person name="Castanera R."/>
            <person name="Culley D."/>
            <person name="Daum C."/>
            <person name="Ezra D."/>
            <person name="Gonzalez J."/>
            <person name="Henrissat B."/>
            <person name="Kuo A."/>
            <person name="Liang C."/>
            <person name="Lipzen A."/>
            <person name="Lutzoni F."/>
            <person name="Magnuson J."/>
            <person name="Mondo S."/>
            <person name="Nolan M."/>
            <person name="Ohm R."/>
            <person name="Pangilinan J."/>
            <person name="Park H.-J."/>
            <person name="Ramirez L."/>
            <person name="Alfaro M."/>
            <person name="Sun H."/>
            <person name="Tritt A."/>
            <person name="Yoshinaga Y."/>
            <person name="Zwiers L.-H."/>
            <person name="Turgeon B."/>
            <person name="Goodwin S."/>
            <person name="Spatafora J."/>
            <person name="Crous P."/>
            <person name="Grigoriev I."/>
        </authorList>
    </citation>
    <scope>NUCLEOTIDE SEQUENCE</scope>
    <source>
        <strain evidence="2">CBS 121410</strain>
    </source>
</reference>
<feature type="transmembrane region" description="Helical" evidence="1">
    <location>
        <begin position="63"/>
        <end position="81"/>
    </location>
</feature>
<evidence type="ECO:0008006" key="4">
    <source>
        <dbReference type="Google" id="ProtNLM"/>
    </source>
</evidence>
<dbReference type="OrthoDB" id="5363290at2759"/>
<gene>
    <name evidence="2" type="ORF">K490DRAFT_23652</name>
</gene>
<comment type="caution">
    <text evidence="2">The sequence shown here is derived from an EMBL/GenBank/DDBJ whole genome shotgun (WGS) entry which is preliminary data.</text>
</comment>
<keyword evidence="1" id="KW-1133">Transmembrane helix</keyword>